<evidence type="ECO:0000313" key="2">
    <source>
        <dbReference type="EMBL" id="KAJ6438629.1"/>
    </source>
</evidence>
<dbReference type="Gene3D" id="3.40.50.1820">
    <property type="entry name" value="alpha/beta hydrolase"/>
    <property type="match status" value="1"/>
</dbReference>
<protein>
    <submittedName>
        <fullName evidence="2">tRNA pseudouridine synthase 4</fullName>
    </submittedName>
</protein>
<keyword evidence="3" id="KW-1185">Reference proteome</keyword>
<dbReference type="GO" id="GO:0005737">
    <property type="term" value="C:cytoplasm"/>
    <property type="evidence" value="ECO:0007669"/>
    <property type="project" value="TreeGrafter"/>
</dbReference>
<dbReference type="AlphaFoldDB" id="A0AB34FHW1"/>
<name>A0AB34FHW1_9HYPO</name>
<dbReference type="Proteomes" id="UP001163105">
    <property type="component" value="Unassembled WGS sequence"/>
</dbReference>
<accession>A0AB34FHW1</accession>
<sequence>MPPRIPTEADFAPLAATLPHALHFPSPRESTTAILVLLHGLGDTEAPFASFARSMNLPGVLAVSVRGMAVLPPSMLPDAEAPAPTPALASGAGAGGDAGTAATRATATGHYHWGDDLSIDPATGDVDADPGFARATRRVMDELVRGVLVDRCGWELSDVLLFGFGQGGSLALALAASLAKEQQVVDVTKADEQRQAHQQHDAAAVAATTTPSSFKGVVSIGGPLPPSAVSTRAARDRCRTSALVCQLDDEQSDYVRREFRDVRVVRWPTRADVDMPRNRDEMLPIMKFLAERLQSGW</sequence>
<dbReference type="GO" id="GO:0008474">
    <property type="term" value="F:palmitoyl-(protein) hydrolase activity"/>
    <property type="evidence" value="ECO:0007669"/>
    <property type="project" value="TreeGrafter"/>
</dbReference>
<dbReference type="SUPFAM" id="SSF53474">
    <property type="entry name" value="alpha/beta-Hydrolases"/>
    <property type="match status" value="1"/>
</dbReference>
<comment type="caution">
    <text evidence="2">The sequence shown here is derived from an EMBL/GenBank/DDBJ whole genome shotgun (WGS) entry which is preliminary data.</text>
</comment>
<proteinExistence type="predicted"/>
<dbReference type="EMBL" id="JAQHRD010000008">
    <property type="protein sequence ID" value="KAJ6438629.1"/>
    <property type="molecule type" value="Genomic_DNA"/>
</dbReference>
<dbReference type="GO" id="GO:0052689">
    <property type="term" value="F:carboxylic ester hydrolase activity"/>
    <property type="evidence" value="ECO:0007669"/>
    <property type="project" value="TreeGrafter"/>
</dbReference>
<organism evidence="2 3">
    <name type="scientific">Purpureocillium lavendulum</name>
    <dbReference type="NCBI Taxonomy" id="1247861"/>
    <lineage>
        <taxon>Eukaryota</taxon>
        <taxon>Fungi</taxon>
        <taxon>Dikarya</taxon>
        <taxon>Ascomycota</taxon>
        <taxon>Pezizomycotina</taxon>
        <taxon>Sordariomycetes</taxon>
        <taxon>Hypocreomycetidae</taxon>
        <taxon>Hypocreales</taxon>
        <taxon>Ophiocordycipitaceae</taxon>
        <taxon>Purpureocillium</taxon>
    </lineage>
</organism>
<evidence type="ECO:0000256" key="1">
    <source>
        <dbReference type="SAM" id="MobiDB-lite"/>
    </source>
</evidence>
<dbReference type="InterPro" id="IPR029058">
    <property type="entry name" value="AB_hydrolase_fold"/>
</dbReference>
<gene>
    <name evidence="2" type="ORF">O9K51_09224</name>
</gene>
<dbReference type="PANTHER" id="PTHR10655">
    <property type="entry name" value="LYSOPHOSPHOLIPASE-RELATED"/>
    <property type="match status" value="1"/>
</dbReference>
<dbReference type="PANTHER" id="PTHR10655:SF67">
    <property type="entry name" value="PHOSPHOLIPASE_CARBOXYLESTERASE SUPERFAMILY (AFU_ORTHOLOGUE AFUA_5G09340)"/>
    <property type="match status" value="1"/>
</dbReference>
<dbReference type="InterPro" id="IPR050565">
    <property type="entry name" value="LYPA1-2/EST-like"/>
</dbReference>
<reference evidence="2" key="1">
    <citation type="submission" date="2023-01" db="EMBL/GenBank/DDBJ databases">
        <title>The growth and conidiation of Purpureocillium lavendulum are regulated by nitrogen source and histone H3K14 acetylation.</title>
        <authorList>
            <person name="Tang P."/>
            <person name="Han J."/>
            <person name="Zhang C."/>
            <person name="Tang P."/>
            <person name="Qi F."/>
            <person name="Zhang K."/>
            <person name="Liang L."/>
        </authorList>
    </citation>
    <scope>NUCLEOTIDE SEQUENCE</scope>
    <source>
        <strain evidence="2">YMF1.00683</strain>
    </source>
</reference>
<evidence type="ECO:0000313" key="3">
    <source>
        <dbReference type="Proteomes" id="UP001163105"/>
    </source>
</evidence>
<feature type="region of interest" description="Disordered" evidence="1">
    <location>
        <begin position="80"/>
        <end position="101"/>
    </location>
</feature>